<name>A0AA38XUX4_9EURO</name>
<evidence type="ECO:0000256" key="6">
    <source>
        <dbReference type="SAM" id="MobiDB-lite"/>
    </source>
</evidence>
<dbReference type="InterPro" id="IPR036864">
    <property type="entry name" value="Zn2-C6_fun-type_DNA-bd_sf"/>
</dbReference>
<evidence type="ECO:0000313" key="9">
    <source>
        <dbReference type="Proteomes" id="UP001172681"/>
    </source>
</evidence>
<dbReference type="GO" id="GO:0005634">
    <property type="term" value="C:nucleus"/>
    <property type="evidence" value="ECO:0007669"/>
    <property type="project" value="UniProtKB-SubCell"/>
</dbReference>
<keyword evidence="2" id="KW-0805">Transcription regulation</keyword>
<dbReference type="EMBL" id="JAPDRN010000099">
    <property type="protein sequence ID" value="KAJ9623756.1"/>
    <property type="molecule type" value="Genomic_DNA"/>
</dbReference>
<organism evidence="8 9">
    <name type="scientific">Knufia peltigerae</name>
    <dbReference type="NCBI Taxonomy" id="1002370"/>
    <lineage>
        <taxon>Eukaryota</taxon>
        <taxon>Fungi</taxon>
        <taxon>Dikarya</taxon>
        <taxon>Ascomycota</taxon>
        <taxon>Pezizomycotina</taxon>
        <taxon>Eurotiomycetes</taxon>
        <taxon>Chaetothyriomycetidae</taxon>
        <taxon>Chaetothyriales</taxon>
        <taxon>Trichomeriaceae</taxon>
        <taxon>Knufia</taxon>
    </lineage>
</organism>
<dbReference type="Pfam" id="PF00172">
    <property type="entry name" value="Zn_clus"/>
    <property type="match status" value="1"/>
</dbReference>
<dbReference type="PANTHER" id="PTHR37534:SF49">
    <property type="entry name" value="LYSINE BIOSYNTHESIS REGULATORY PROTEIN LYS14"/>
    <property type="match status" value="1"/>
</dbReference>
<dbReference type="PROSITE" id="PS50048">
    <property type="entry name" value="ZN2_CY6_FUNGAL_2"/>
    <property type="match status" value="1"/>
</dbReference>
<dbReference type="Proteomes" id="UP001172681">
    <property type="component" value="Unassembled WGS sequence"/>
</dbReference>
<proteinExistence type="predicted"/>
<keyword evidence="5" id="KW-0539">Nucleus</keyword>
<comment type="subcellular location">
    <subcellularLocation>
        <location evidence="1">Nucleus</location>
    </subcellularLocation>
</comment>
<dbReference type="GO" id="GO:0008270">
    <property type="term" value="F:zinc ion binding"/>
    <property type="evidence" value="ECO:0007669"/>
    <property type="project" value="InterPro"/>
</dbReference>
<feature type="compositionally biased region" description="Basic and acidic residues" evidence="6">
    <location>
        <begin position="1"/>
        <end position="11"/>
    </location>
</feature>
<comment type="caution">
    <text evidence="8">The sequence shown here is derived from an EMBL/GenBank/DDBJ whole genome shotgun (WGS) entry which is preliminary data.</text>
</comment>
<dbReference type="InterPro" id="IPR001138">
    <property type="entry name" value="Zn2Cys6_DnaBD"/>
</dbReference>
<dbReference type="Pfam" id="PF11951">
    <property type="entry name" value="Fungal_trans_2"/>
    <property type="match status" value="1"/>
</dbReference>
<keyword evidence="9" id="KW-1185">Reference proteome</keyword>
<evidence type="ECO:0000259" key="7">
    <source>
        <dbReference type="PROSITE" id="PS50048"/>
    </source>
</evidence>
<evidence type="ECO:0000256" key="5">
    <source>
        <dbReference type="ARBA" id="ARBA00023242"/>
    </source>
</evidence>
<evidence type="ECO:0000256" key="1">
    <source>
        <dbReference type="ARBA" id="ARBA00004123"/>
    </source>
</evidence>
<evidence type="ECO:0000256" key="2">
    <source>
        <dbReference type="ARBA" id="ARBA00023015"/>
    </source>
</evidence>
<protein>
    <recommendedName>
        <fullName evidence="7">Zn(2)-C6 fungal-type domain-containing protein</fullName>
    </recommendedName>
</protein>
<dbReference type="PANTHER" id="PTHR37534">
    <property type="entry name" value="TRANSCRIPTIONAL ACTIVATOR PROTEIN UGA3"/>
    <property type="match status" value="1"/>
</dbReference>
<sequence length="716" mass="80243">MQDDKRGESSKRQPPRLPVIAPKDDRSSSASSSRSGQLGPTVPPRARLPPRSRTGCWTCRTRKVKCDERRPECGQCSRLGHTCDYSPRLAFRDDTARVRERMQDITVVTNTIWDSNSPARTDTSAGSVQIDDLPPFATLTTDEDREKKAERSSPGTYNVVVNQDSFQHLPEYSDEPSIKRESVVPLRRASIAATHVNNSGRDVVVEGIPLAGDPNIVVLPRFEDMARRNTFSSSKDLRSPLSPFARHQFIKKEDSDEIAIVDEPMSMLEDGFDSQEEQYSQQFRHVVWKQLVPAELDQADGMMRSSVGLLETAARVFPPVFFHPQSLGGNFANIGLQLQHAMMAVAALSLAATDSTSRLDALQHYQQALPALQSVLKGPDDLSSDGAFLTHFLLLVYEIAAAEAGGSNLWSQHLSTLLRIALLRRDVFGGERYPFVIWWICNIDLDALFSGAGRGEFVGYMLQHDNIPGPSFHLHPLGVDGSSVVYSGELESLPSILQLDYEVTILAVRLALLASEFRNDTTFATANYLHRAQAVQIRQGRTFELQESLRQLWLNPAVSMIGQMSHSLPERSRQLYEHAAALYRACILFSHTSMWPGQRLDTSPDYDTEIAVASNQILQMTMKAHAENRYHCRYLVFPVFMAGFCSTDGAQRMQALDLIRGMEKHSIGRNTTMTRRALAAVYEKQNERFMNTGQSLDIDWMQVMAERDLFVINFGL</sequence>
<accession>A0AA38XUX4</accession>
<feature type="region of interest" description="Disordered" evidence="6">
    <location>
        <begin position="1"/>
        <end position="54"/>
    </location>
</feature>
<dbReference type="AlphaFoldDB" id="A0AA38XUX4"/>
<dbReference type="SMART" id="SM00066">
    <property type="entry name" value="GAL4"/>
    <property type="match status" value="1"/>
</dbReference>
<keyword evidence="3" id="KW-0238">DNA-binding</keyword>
<dbReference type="SUPFAM" id="SSF57701">
    <property type="entry name" value="Zn2/Cys6 DNA-binding domain"/>
    <property type="match status" value="1"/>
</dbReference>
<dbReference type="GO" id="GO:0000981">
    <property type="term" value="F:DNA-binding transcription factor activity, RNA polymerase II-specific"/>
    <property type="evidence" value="ECO:0007669"/>
    <property type="project" value="InterPro"/>
</dbReference>
<evidence type="ECO:0000256" key="4">
    <source>
        <dbReference type="ARBA" id="ARBA00023163"/>
    </source>
</evidence>
<evidence type="ECO:0000313" key="8">
    <source>
        <dbReference type="EMBL" id="KAJ9623756.1"/>
    </source>
</evidence>
<gene>
    <name evidence="8" type="ORF">H2204_011158</name>
</gene>
<reference evidence="8" key="1">
    <citation type="submission" date="2022-10" db="EMBL/GenBank/DDBJ databases">
        <title>Culturing micro-colonial fungi from biological soil crusts in the Mojave desert and describing Neophaeococcomyces mojavensis, and introducing the new genera and species Taxawa tesnikishii.</title>
        <authorList>
            <person name="Kurbessoian T."/>
            <person name="Stajich J.E."/>
        </authorList>
    </citation>
    <scope>NUCLEOTIDE SEQUENCE</scope>
    <source>
        <strain evidence="8">TK_35</strain>
    </source>
</reference>
<dbReference type="CDD" id="cd00067">
    <property type="entry name" value="GAL4"/>
    <property type="match status" value="1"/>
</dbReference>
<dbReference type="PROSITE" id="PS00463">
    <property type="entry name" value="ZN2_CY6_FUNGAL_1"/>
    <property type="match status" value="1"/>
</dbReference>
<dbReference type="InterPro" id="IPR021858">
    <property type="entry name" value="Fun_TF"/>
</dbReference>
<dbReference type="GO" id="GO:0000976">
    <property type="term" value="F:transcription cis-regulatory region binding"/>
    <property type="evidence" value="ECO:0007669"/>
    <property type="project" value="TreeGrafter"/>
</dbReference>
<dbReference type="Gene3D" id="4.10.240.10">
    <property type="entry name" value="Zn(2)-C6 fungal-type DNA-binding domain"/>
    <property type="match status" value="1"/>
</dbReference>
<dbReference type="GO" id="GO:0045944">
    <property type="term" value="P:positive regulation of transcription by RNA polymerase II"/>
    <property type="evidence" value="ECO:0007669"/>
    <property type="project" value="TreeGrafter"/>
</dbReference>
<evidence type="ECO:0000256" key="3">
    <source>
        <dbReference type="ARBA" id="ARBA00023125"/>
    </source>
</evidence>
<feature type="domain" description="Zn(2)-C6 fungal-type" evidence="7">
    <location>
        <begin position="55"/>
        <end position="85"/>
    </location>
</feature>
<keyword evidence="4" id="KW-0804">Transcription</keyword>